<dbReference type="AlphaFoldDB" id="A0A6N8F3A3"/>
<dbReference type="GO" id="GO:0008310">
    <property type="term" value="F:single-stranded DNA 3'-5' DNA exonuclease activity"/>
    <property type="evidence" value="ECO:0007669"/>
    <property type="project" value="UniProtKB-EC"/>
</dbReference>
<evidence type="ECO:0000256" key="1">
    <source>
        <dbReference type="ARBA" id="ARBA00000563"/>
    </source>
</evidence>
<accession>A0A6N8F3A3</accession>
<dbReference type="EMBL" id="WOCD01000001">
    <property type="protein sequence ID" value="MUH71136.1"/>
    <property type="molecule type" value="Genomic_DNA"/>
</dbReference>
<dbReference type="PIRSF" id="PIRSF000977">
    <property type="entry name" value="Exodeoxyribonuclease_I"/>
    <property type="match status" value="1"/>
</dbReference>
<feature type="binding site" evidence="14">
    <location>
        <position position="162"/>
    </location>
    <ligand>
        <name>substrate</name>
    </ligand>
</feature>
<dbReference type="GO" id="GO:0006281">
    <property type="term" value="P:DNA repair"/>
    <property type="evidence" value="ECO:0007669"/>
    <property type="project" value="UniProtKB-KW"/>
</dbReference>
<evidence type="ECO:0000256" key="14">
    <source>
        <dbReference type="PIRSR" id="PIRSR000977-1"/>
    </source>
</evidence>
<keyword evidence="11 13" id="KW-0234">DNA repair</keyword>
<evidence type="ECO:0000256" key="10">
    <source>
        <dbReference type="ARBA" id="ARBA00023125"/>
    </source>
</evidence>
<dbReference type="InterPro" id="IPR013520">
    <property type="entry name" value="Ribonucl_H"/>
</dbReference>
<reference evidence="18 19" key="1">
    <citation type="submission" date="2019-11" db="EMBL/GenBank/DDBJ databases">
        <title>P. haliotis isolates from Z. marina roots.</title>
        <authorList>
            <person name="Cohen M."/>
            <person name="Jospin G."/>
            <person name="Eisen J.A."/>
            <person name="Coil D.A."/>
        </authorList>
    </citation>
    <scope>NUCLEOTIDE SEQUENCE [LARGE SCALE GENOMIC DNA]</scope>
    <source>
        <strain evidence="18 19">UCD-MCMsp1aY</strain>
    </source>
</reference>
<protein>
    <recommendedName>
        <fullName evidence="3 13">Exodeoxyribonuclease I</fullName>
        <ecNumber evidence="2 13">3.1.11.1</ecNumber>
    </recommendedName>
</protein>
<dbReference type="Gene3D" id="3.30.420.10">
    <property type="entry name" value="Ribonuclease H-like superfamily/Ribonuclease H"/>
    <property type="match status" value="1"/>
</dbReference>
<dbReference type="FunFam" id="3.30.420.10:FF:000033">
    <property type="entry name" value="Exodeoxyribonuclease I"/>
    <property type="match status" value="1"/>
</dbReference>
<dbReference type="Pfam" id="PF00929">
    <property type="entry name" value="RNase_T"/>
    <property type="match status" value="1"/>
</dbReference>
<feature type="domain" description="ExoI SH3-like" evidence="16">
    <location>
        <begin position="199"/>
        <end position="352"/>
    </location>
</feature>
<dbReference type="PROSITE" id="PS51785">
    <property type="entry name" value="EXOI_C"/>
    <property type="match status" value="1"/>
</dbReference>
<dbReference type="PROSITE" id="PS51784">
    <property type="entry name" value="EXOI_SH3"/>
    <property type="match status" value="1"/>
</dbReference>
<dbReference type="InterPro" id="IPR012337">
    <property type="entry name" value="RNaseH-like_sf"/>
</dbReference>
<proteinExistence type="predicted"/>
<evidence type="ECO:0000256" key="6">
    <source>
        <dbReference type="ARBA" id="ARBA00022763"/>
    </source>
</evidence>
<dbReference type="Pfam" id="PF26016">
    <property type="entry name" value="ExoI_C"/>
    <property type="match status" value="1"/>
</dbReference>
<dbReference type="Proteomes" id="UP000439994">
    <property type="component" value="Unassembled WGS sequence"/>
</dbReference>
<sequence length="477" mass="55029">MSTIEPTIYWYDFESWGTSPKKDKPSQFAGIRTDLDLNIIGEPLVEYCQIPNDYLPHPEAALITGITPQQTLQKGLIEPEFFKLIHNEIAKPNTTCIGYNNIRFDDEMIRYGLYRNFYDPYAYGWQNNNSRWDILDMVRACYALRPEGINWPVDAEGKPSFRLELLTKANDIEHGSAHDALSDVIATIELAKLIKNKQPKLYNFLFEHRDKNKLSELIDVYSLTPLVHTSGMYSAWQGCTTWIAPIGFHPKNKNSIIVYDLTKDPSPLIGLSSEELATKMYTKTVDLNGEERIGLKTVQLNKCPVLAPAKTLLPENAERLGIDREACLKNLATLKANPELLISLNEVFTFEKEYEAESNPEYRLYEGFTSTADQHQKKTIHQHAISEQWKINVNFEDQKLNQLWRLYKARYFTSMLSQADSAWWQQYRTDKLMHGVDKPNLTIDEFQLALESCAMKQDGNERNMAILKELYLYVQSI</sequence>
<dbReference type="OrthoDB" id="9763470at2"/>
<name>A0A6N8F3A3_9GAMM</name>
<dbReference type="InterPro" id="IPR023607">
    <property type="entry name" value="Exodeoxyribonuclease_I"/>
</dbReference>
<evidence type="ECO:0000256" key="15">
    <source>
        <dbReference type="PIRSR" id="PIRSR000977-2"/>
    </source>
</evidence>
<comment type="subunit">
    <text evidence="12">Monomer. Interacts with ssb (via C-terminus); this interaction stimulates the exonuclease activity by recruiting the enzyme to its substrate.</text>
</comment>
<dbReference type="Pfam" id="PF08411">
    <property type="entry name" value="ExoI_SH3"/>
    <property type="match status" value="1"/>
</dbReference>
<comment type="cofactor">
    <cofactor evidence="15">
        <name>Mg(2+)</name>
        <dbReference type="ChEBI" id="CHEBI:18420"/>
    </cofactor>
    <text evidence="15">Binds 2 Mg(2+) ions per monomer.</text>
</comment>
<evidence type="ECO:0000256" key="8">
    <source>
        <dbReference type="ARBA" id="ARBA00022839"/>
    </source>
</evidence>
<evidence type="ECO:0000256" key="3">
    <source>
        <dbReference type="ARBA" id="ARBA00019900"/>
    </source>
</evidence>
<dbReference type="SUPFAM" id="SSF53098">
    <property type="entry name" value="Ribonuclease H-like"/>
    <property type="match status" value="1"/>
</dbReference>
<evidence type="ECO:0000256" key="5">
    <source>
        <dbReference type="ARBA" id="ARBA00022723"/>
    </source>
</evidence>
<dbReference type="GO" id="GO:0003677">
    <property type="term" value="F:DNA binding"/>
    <property type="evidence" value="ECO:0007669"/>
    <property type="project" value="UniProtKB-KW"/>
</dbReference>
<gene>
    <name evidence="18" type="primary">sbcB</name>
    <name evidence="18" type="ORF">GNP35_00670</name>
</gene>
<organism evidence="18 19">
    <name type="scientific">Psychrosphaera haliotis</name>
    <dbReference type="NCBI Taxonomy" id="555083"/>
    <lineage>
        <taxon>Bacteria</taxon>
        <taxon>Pseudomonadati</taxon>
        <taxon>Pseudomonadota</taxon>
        <taxon>Gammaproteobacteria</taxon>
        <taxon>Alteromonadales</taxon>
        <taxon>Pseudoalteromonadaceae</taxon>
        <taxon>Psychrosphaera</taxon>
    </lineage>
</organism>
<evidence type="ECO:0000313" key="18">
    <source>
        <dbReference type="EMBL" id="MUH71136.1"/>
    </source>
</evidence>
<dbReference type="InterPro" id="IPR034747">
    <property type="entry name" value="EXOI_SH3"/>
</dbReference>
<keyword evidence="8 13" id="KW-0269">Exonuclease</keyword>
<dbReference type="InterPro" id="IPR038649">
    <property type="entry name" value="EXOI_SH3_sf"/>
</dbReference>
<dbReference type="Gene3D" id="3.30.1520.20">
    <property type="entry name" value="Exonuclease ExoI, domain 2"/>
    <property type="match status" value="1"/>
</dbReference>
<feature type="binding site" evidence="15">
    <location>
        <position position="12"/>
    </location>
    <ligand>
        <name>Mg(2+)</name>
        <dbReference type="ChEBI" id="CHEBI:18420"/>
        <label>1</label>
    </ligand>
</feature>
<dbReference type="GO" id="GO:0046872">
    <property type="term" value="F:metal ion binding"/>
    <property type="evidence" value="ECO:0007669"/>
    <property type="project" value="UniProtKB-KW"/>
</dbReference>
<evidence type="ECO:0000256" key="12">
    <source>
        <dbReference type="ARBA" id="ARBA00046792"/>
    </source>
</evidence>
<dbReference type="InterPro" id="IPR013620">
    <property type="entry name" value="Exonuc_1_SH3"/>
</dbReference>
<comment type="caution">
    <text evidence="18">The sequence shown here is derived from an EMBL/GenBank/DDBJ whole genome shotgun (WGS) entry which is preliminary data.</text>
</comment>
<keyword evidence="9 15" id="KW-0460">Magnesium</keyword>
<dbReference type="Gene3D" id="1.10.287.1240">
    <property type="match status" value="1"/>
</dbReference>
<dbReference type="NCBIfam" id="NF008746">
    <property type="entry name" value="PRK11779.1"/>
    <property type="match status" value="1"/>
</dbReference>
<feature type="binding site" evidence="15">
    <location>
        <position position="14"/>
    </location>
    <ligand>
        <name>Mg(2+)</name>
        <dbReference type="ChEBI" id="CHEBI:18420"/>
        <label>2</label>
    </ligand>
</feature>
<evidence type="ECO:0000256" key="11">
    <source>
        <dbReference type="ARBA" id="ARBA00023204"/>
    </source>
</evidence>
<feature type="binding site" evidence="15">
    <location>
        <position position="183"/>
    </location>
    <ligand>
        <name>Mg(2+)</name>
        <dbReference type="ChEBI" id="CHEBI:18420"/>
        <label>2</label>
    </ligand>
</feature>
<evidence type="ECO:0000256" key="2">
    <source>
        <dbReference type="ARBA" id="ARBA00012108"/>
    </source>
</evidence>
<evidence type="ECO:0000259" key="17">
    <source>
        <dbReference type="PROSITE" id="PS51785"/>
    </source>
</evidence>
<feature type="domain" description="ExoI C-terminal" evidence="17">
    <location>
        <begin position="356"/>
        <end position="477"/>
    </location>
</feature>
<dbReference type="SMART" id="SM00479">
    <property type="entry name" value="EXOIII"/>
    <property type="match status" value="1"/>
</dbReference>
<dbReference type="Gene3D" id="1.20.1280.70">
    <property type="entry name" value="Exonuclease ExoI, domain 3"/>
    <property type="match status" value="1"/>
</dbReference>
<evidence type="ECO:0000256" key="9">
    <source>
        <dbReference type="ARBA" id="ARBA00022842"/>
    </source>
</evidence>
<feature type="binding site" evidence="14">
    <location>
        <position position="14"/>
    </location>
    <ligand>
        <name>substrate</name>
    </ligand>
</feature>
<dbReference type="RefSeq" id="WP_155693594.1">
    <property type="nucleotide sequence ID" value="NZ_WOCD01000001.1"/>
</dbReference>
<dbReference type="EC" id="3.1.11.1" evidence="2 13"/>
<evidence type="ECO:0000256" key="7">
    <source>
        <dbReference type="ARBA" id="ARBA00022801"/>
    </source>
</evidence>
<comment type="catalytic activity">
    <reaction evidence="1 13">
        <text>Exonucleolytic cleavage in the 3'- to 5'-direction to yield nucleoside 5'-phosphates.</text>
        <dbReference type="EC" id="3.1.11.1"/>
    </reaction>
</comment>
<keyword evidence="7 13" id="KW-0378">Hydrolase</keyword>
<evidence type="ECO:0000256" key="13">
    <source>
        <dbReference type="PIRNR" id="PIRNR000977"/>
    </source>
</evidence>
<dbReference type="InterPro" id="IPR058561">
    <property type="entry name" value="Exonuc_1_C"/>
</dbReference>
<dbReference type="CDD" id="cd06138">
    <property type="entry name" value="ExoI_N"/>
    <property type="match status" value="1"/>
</dbReference>
<evidence type="ECO:0000313" key="19">
    <source>
        <dbReference type="Proteomes" id="UP000439994"/>
    </source>
</evidence>
<evidence type="ECO:0000256" key="4">
    <source>
        <dbReference type="ARBA" id="ARBA00022722"/>
    </source>
</evidence>
<dbReference type="InterPro" id="IPR036397">
    <property type="entry name" value="RNaseH_sf"/>
</dbReference>
<dbReference type="FunFam" id="3.30.1520.20:FF:000001">
    <property type="entry name" value="Exodeoxyribonuclease I"/>
    <property type="match status" value="1"/>
</dbReference>
<keyword evidence="4 13" id="KW-0540">Nuclease</keyword>
<keyword evidence="19" id="KW-1185">Reference proteome</keyword>
<keyword evidence="10" id="KW-0238">DNA-binding</keyword>
<keyword evidence="6 13" id="KW-0227">DNA damage</keyword>
<evidence type="ECO:0000259" key="16">
    <source>
        <dbReference type="PROSITE" id="PS51784"/>
    </source>
</evidence>
<keyword evidence="5 15" id="KW-0479">Metal-binding</keyword>